<comment type="caution">
    <text evidence="2">The sequence shown here is derived from an EMBL/GenBank/DDBJ whole genome shotgun (WGS) entry which is preliminary data.</text>
</comment>
<reference evidence="2" key="1">
    <citation type="submission" date="2021-01" db="EMBL/GenBank/DDBJ databases">
        <title>Whole genome shotgun sequence of Rugosimonospora africana NBRC 104875.</title>
        <authorList>
            <person name="Komaki H."/>
            <person name="Tamura T."/>
        </authorList>
    </citation>
    <scope>NUCLEOTIDE SEQUENCE</scope>
    <source>
        <strain evidence="2">NBRC 104875</strain>
    </source>
</reference>
<name>A0A8J3QJ54_9ACTN</name>
<gene>
    <name evidence="2" type="ORF">Raf01_00850</name>
</gene>
<sequence>MRRGIVIAAVWVAALAGATIAGVASVSTLGGTGGEPLSQHDVENRLARTSPSPDEQASPARSGAPPSASGPAASSPVRRYFPTTGGSLWATCGGGTATLDTMTPRSGYRLDGSSAGPAETAWVRFKVDVEHGHADEYRVTVVCRDGVPQATETPDR</sequence>
<evidence type="ECO:0008006" key="4">
    <source>
        <dbReference type="Google" id="ProtNLM"/>
    </source>
</evidence>
<accession>A0A8J3QJ54</accession>
<evidence type="ECO:0000256" key="1">
    <source>
        <dbReference type="SAM" id="MobiDB-lite"/>
    </source>
</evidence>
<evidence type="ECO:0000313" key="3">
    <source>
        <dbReference type="Proteomes" id="UP000642748"/>
    </source>
</evidence>
<dbReference type="Proteomes" id="UP000642748">
    <property type="component" value="Unassembled WGS sequence"/>
</dbReference>
<dbReference type="EMBL" id="BONZ01000001">
    <property type="protein sequence ID" value="GIH11913.1"/>
    <property type="molecule type" value="Genomic_DNA"/>
</dbReference>
<dbReference type="RefSeq" id="WP_203915641.1">
    <property type="nucleotide sequence ID" value="NZ_BONZ01000001.1"/>
</dbReference>
<organism evidence="2 3">
    <name type="scientific">Rugosimonospora africana</name>
    <dbReference type="NCBI Taxonomy" id="556532"/>
    <lineage>
        <taxon>Bacteria</taxon>
        <taxon>Bacillati</taxon>
        <taxon>Actinomycetota</taxon>
        <taxon>Actinomycetes</taxon>
        <taxon>Micromonosporales</taxon>
        <taxon>Micromonosporaceae</taxon>
        <taxon>Rugosimonospora</taxon>
    </lineage>
</organism>
<dbReference type="AlphaFoldDB" id="A0A8J3QJ54"/>
<protein>
    <recommendedName>
        <fullName evidence="4">Septum formation initiator</fullName>
    </recommendedName>
</protein>
<feature type="region of interest" description="Disordered" evidence="1">
    <location>
        <begin position="46"/>
        <end position="80"/>
    </location>
</feature>
<evidence type="ECO:0000313" key="2">
    <source>
        <dbReference type="EMBL" id="GIH11913.1"/>
    </source>
</evidence>
<proteinExistence type="predicted"/>
<keyword evidence="3" id="KW-1185">Reference proteome</keyword>
<feature type="compositionally biased region" description="Low complexity" evidence="1">
    <location>
        <begin position="57"/>
        <end position="76"/>
    </location>
</feature>